<keyword evidence="2" id="KW-0863">Zinc-finger</keyword>
<dbReference type="Pfam" id="PF00271">
    <property type="entry name" value="Helicase_C"/>
    <property type="match status" value="1"/>
</dbReference>
<evidence type="ECO:0000259" key="5">
    <source>
        <dbReference type="PROSITE" id="PS51194"/>
    </source>
</evidence>
<dbReference type="EMBL" id="PJNE01000001">
    <property type="protein sequence ID" value="PKW27801.1"/>
    <property type="molecule type" value="Genomic_DNA"/>
</dbReference>
<dbReference type="AlphaFoldDB" id="A0A2N3YLQ9"/>
<feature type="domain" description="Helicase C-terminal" evidence="5">
    <location>
        <begin position="941"/>
        <end position="1101"/>
    </location>
</feature>
<dbReference type="SMART" id="SM00490">
    <property type="entry name" value="HELICc"/>
    <property type="match status" value="1"/>
</dbReference>
<dbReference type="Pfam" id="PF00176">
    <property type="entry name" value="SNF2-rel_dom"/>
    <property type="match status" value="1"/>
</dbReference>
<dbReference type="InterPro" id="IPR000330">
    <property type="entry name" value="SNF2_N"/>
</dbReference>
<dbReference type="PANTHER" id="PTHR10799">
    <property type="entry name" value="SNF2/RAD54 HELICASE FAMILY"/>
    <property type="match status" value="1"/>
</dbReference>
<dbReference type="InterPro" id="IPR014001">
    <property type="entry name" value="Helicase_ATP-bd"/>
</dbReference>
<accession>A0A2N3YLQ9</accession>
<evidence type="ECO:0000313" key="6">
    <source>
        <dbReference type="EMBL" id="PKW27801.1"/>
    </source>
</evidence>
<dbReference type="SUPFAM" id="SSF52540">
    <property type="entry name" value="P-loop containing nucleoside triphosphate hydrolases"/>
    <property type="match status" value="2"/>
</dbReference>
<feature type="domain" description="SWIM-type" evidence="3">
    <location>
        <begin position="63"/>
        <end position="107"/>
    </location>
</feature>
<dbReference type="InterPro" id="IPR038718">
    <property type="entry name" value="SNF2-like_sf"/>
</dbReference>
<dbReference type="Gene3D" id="3.40.50.300">
    <property type="entry name" value="P-loop containing nucleotide triphosphate hydrolases"/>
    <property type="match status" value="1"/>
</dbReference>
<dbReference type="SMART" id="SM00487">
    <property type="entry name" value="DEXDc"/>
    <property type="match status" value="1"/>
</dbReference>
<dbReference type="GO" id="GO:0008270">
    <property type="term" value="F:zinc ion binding"/>
    <property type="evidence" value="ECO:0007669"/>
    <property type="project" value="UniProtKB-KW"/>
</dbReference>
<evidence type="ECO:0000259" key="3">
    <source>
        <dbReference type="PROSITE" id="PS50966"/>
    </source>
</evidence>
<dbReference type="InterPro" id="IPR049730">
    <property type="entry name" value="SNF2/RAD54-like_C"/>
</dbReference>
<dbReference type="InterPro" id="IPR027417">
    <property type="entry name" value="P-loop_NTPase"/>
</dbReference>
<dbReference type="Gene3D" id="3.40.50.10810">
    <property type="entry name" value="Tandem AAA-ATPase domain"/>
    <property type="match status" value="1"/>
</dbReference>
<dbReference type="OrthoDB" id="9760715at2"/>
<evidence type="ECO:0000259" key="4">
    <source>
        <dbReference type="PROSITE" id="PS51192"/>
    </source>
</evidence>
<dbReference type="GO" id="GO:0004386">
    <property type="term" value="F:helicase activity"/>
    <property type="evidence" value="ECO:0007669"/>
    <property type="project" value="UniProtKB-KW"/>
</dbReference>
<dbReference type="InterPro" id="IPR007527">
    <property type="entry name" value="Znf_SWIM"/>
</dbReference>
<organism evidence="6 7">
    <name type="scientific">Phycicoccus duodecadis</name>
    <dbReference type="NCBI Taxonomy" id="173053"/>
    <lineage>
        <taxon>Bacteria</taxon>
        <taxon>Bacillati</taxon>
        <taxon>Actinomycetota</taxon>
        <taxon>Actinomycetes</taxon>
        <taxon>Micrococcales</taxon>
        <taxon>Intrasporangiaceae</taxon>
        <taxon>Phycicoccus</taxon>
    </lineage>
</organism>
<keyword evidence="2" id="KW-0862">Zinc</keyword>
<evidence type="ECO:0000256" key="1">
    <source>
        <dbReference type="ARBA" id="ARBA00022801"/>
    </source>
</evidence>
<evidence type="ECO:0000313" key="7">
    <source>
        <dbReference type="Proteomes" id="UP000233781"/>
    </source>
</evidence>
<dbReference type="GO" id="GO:0005524">
    <property type="term" value="F:ATP binding"/>
    <property type="evidence" value="ECO:0007669"/>
    <property type="project" value="InterPro"/>
</dbReference>
<dbReference type="PROSITE" id="PS50966">
    <property type="entry name" value="ZF_SWIM"/>
    <property type="match status" value="1"/>
</dbReference>
<gene>
    <name evidence="6" type="ORF">ATL31_2652</name>
</gene>
<keyword evidence="6" id="KW-0347">Helicase</keyword>
<protein>
    <submittedName>
        <fullName evidence="6">SNF2 family DNA or RNA helicase</fullName>
    </submittedName>
</protein>
<keyword evidence="1" id="KW-0378">Hydrolase</keyword>
<evidence type="ECO:0000256" key="2">
    <source>
        <dbReference type="PROSITE-ProRule" id="PRU00325"/>
    </source>
</evidence>
<dbReference type="RefSeq" id="WP_101396174.1">
    <property type="nucleotide sequence ID" value="NZ_PJNE01000001.1"/>
</dbReference>
<keyword evidence="7" id="KW-1185">Reference proteome</keyword>
<sequence>MARAVGVDRLAALTNRTLGELCGTVTVARGLAYAKEGRVVDVEVSPDGTDATGWVGGSTGQTYTTQVTLRPTEETSVSRPLRRWYSQCSCPVGSDCKHAVAVAVAVRQREPAVSDAARAAAGGPPPPPTWEQALGGLLDDDRALDTTPVGLLIEPARPAGGRPRLADDTGRAQLRLRPVVPGVRGTWIRSGVSWETFAGGYYGFGKVTFPDEHRDALTAVADAHRRSVRAFGYGRMPDAILLDHLGAGWVALLRAADRAGVRLLADLTGEGRVAFAPEPAELVVDIDRTDDGAALHPHLDLPVTPGTTTHLVGSPATGFWLRDDDTLVLGALAEPLDATRQRLLDLGTIEVPEADWARFTVTHLPGLRRKAHVRSLSPGLDLPEAVPPRLDLTVTAEPGHRTHLRWGFRYGGPSGVHVPLGSDDPDPMRDRGAERRLVEGLREVPEVAGFAALWQVVGQQPRLVPETRLHGFTTVGFSHVLPVLQELPDLDVTVVGEVADYSETDEAPLIQVSATESRGGSGSTDWFDLGISVTVGGEDVPLAPLIEALARRHPHLILDSGTWFSLERPELESLRRLVEEARSLQDKPTDPLRISAVHVGLWEELANLGVVDEQSERWQATVGRLVDGTGVEPAEVPASLDATLRPYQVDGFRWLSLLWDTGLGGVLADDMGLGKTVQMLAMVLRAQERGELEHPVLVVAPTSVLSTWAGEAARFAPSLTTAVVERTRGKDGRSLEAAIAGAQLVITSYTVARIDEAAWRSRPWAAVVLDEAQFVKNHQAKTYQAVRRLSARGKFAITGTPLENSLMDLWSLLSIVAPGLHPRPGAFKEQWANPIERDGDGERLATLRRRIRPLMLRRTKEAVATELPPKQEQILTVDLHPRHRAVYDRHLQRERQRLLGLIDDLDGNRMAVLRALTALRQMALDPALVDPEYAGLATSAKVDALVEHVTELAGEGHRALVFSQFTGFLGVVRERLAAEGIAYEYLDGRTRDRADRIAAFRDGDAPVFLISLKAGGFGLTLTEADYVFVLDPWWNPAAEAQAIDRAHRIGQTRPVNVYRLVARDTVEEKVIALQERKRDLFARVVDEGAAMSTALTADDLRGLLSG</sequence>
<dbReference type="CDD" id="cd18793">
    <property type="entry name" value="SF2_C_SNF"/>
    <property type="match status" value="1"/>
</dbReference>
<feature type="domain" description="Helicase ATP-binding" evidence="4">
    <location>
        <begin position="656"/>
        <end position="819"/>
    </location>
</feature>
<dbReference type="PROSITE" id="PS51192">
    <property type="entry name" value="HELICASE_ATP_BIND_1"/>
    <property type="match status" value="1"/>
</dbReference>
<dbReference type="Proteomes" id="UP000233781">
    <property type="component" value="Unassembled WGS sequence"/>
</dbReference>
<comment type="caution">
    <text evidence="6">The sequence shown here is derived from an EMBL/GenBank/DDBJ whole genome shotgun (WGS) entry which is preliminary data.</text>
</comment>
<reference evidence="6 7" key="1">
    <citation type="submission" date="2017-12" db="EMBL/GenBank/DDBJ databases">
        <title>Sequencing the genomes of 1000 Actinobacteria strains.</title>
        <authorList>
            <person name="Klenk H.-P."/>
        </authorList>
    </citation>
    <scope>NUCLEOTIDE SEQUENCE [LARGE SCALE GENOMIC DNA]</scope>
    <source>
        <strain evidence="6 7">DSM 12806</strain>
    </source>
</reference>
<name>A0A2N3YLQ9_9MICO</name>
<keyword evidence="6" id="KW-0067">ATP-binding</keyword>
<keyword evidence="2" id="KW-0479">Metal-binding</keyword>
<keyword evidence="6" id="KW-0547">Nucleotide-binding</keyword>
<dbReference type="CDD" id="cd18012">
    <property type="entry name" value="DEXQc_arch_SWI2_SNF2"/>
    <property type="match status" value="1"/>
</dbReference>
<dbReference type="PROSITE" id="PS51194">
    <property type="entry name" value="HELICASE_CTER"/>
    <property type="match status" value="1"/>
</dbReference>
<proteinExistence type="predicted"/>
<dbReference type="GO" id="GO:0016787">
    <property type="term" value="F:hydrolase activity"/>
    <property type="evidence" value="ECO:0007669"/>
    <property type="project" value="UniProtKB-KW"/>
</dbReference>
<dbReference type="InterPro" id="IPR001650">
    <property type="entry name" value="Helicase_C-like"/>
</dbReference>